<protein>
    <submittedName>
        <fullName evidence="6">Transcriptional regulator, LysR family</fullName>
    </submittedName>
</protein>
<accession>A0A109BB19</accession>
<evidence type="ECO:0000256" key="2">
    <source>
        <dbReference type="ARBA" id="ARBA00023015"/>
    </source>
</evidence>
<dbReference type="STRING" id="121290.APY04_3036"/>
<keyword evidence="3" id="KW-0238">DNA-binding</keyword>
<name>A0A109BB19_HYPSL</name>
<dbReference type="FunFam" id="1.10.10.10:FF:000001">
    <property type="entry name" value="LysR family transcriptional regulator"/>
    <property type="match status" value="1"/>
</dbReference>
<dbReference type="InterPro" id="IPR058163">
    <property type="entry name" value="LysR-type_TF_proteobact-type"/>
</dbReference>
<keyword evidence="4" id="KW-0804">Transcription</keyword>
<reference evidence="6 7" key="1">
    <citation type="submission" date="2015-10" db="EMBL/GenBank/DDBJ databases">
        <title>Transcriptomic analysis of a linuron degrading triple-species bacterial consortium.</title>
        <authorList>
            <person name="Albers P."/>
        </authorList>
    </citation>
    <scope>NUCLEOTIDE SEQUENCE [LARGE SCALE GENOMIC DNA]</scope>
    <source>
        <strain evidence="6 7">WDL6</strain>
    </source>
</reference>
<feature type="domain" description="HTH lysR-type" evidence="5">
    <location>
        <begin position="1"/>
        <end position="60"/>
    </location>
</feature>
<sequence>MKQDLNDLYYFASVVEHGGFAAASRALGIPKSKLSRRVQELEERLGVRLLQRSTRKLAVTELGQAYYRHCVAMLVEAEAAQDVIDRSRSEPQGVIRVSAPPALVCFEVGAMIARYMAKFPRVHVDLVSTSRRVDVIGEGFDVALRVRFPPLEQSDLVMRTLSESPQRMVASPELIKGMALPLVPADLAALPSLDLAPAVAKHVWELVGPDGAAVRITHQPRLITDDMAQLLAAAIAGVGVVKLPSMVADEHIASGALVNVTPGWTPPGGIVHAVFPSRRGLLPSVRGFIDFLAAEYSALNLIDASRHQ</sequence>
<dbReference type="Proteomes" id="UP000059074">
    <property type="component" value="Unassembled WGS sequence"/>
</dbReference>
<keyword evidence="2" id="KW-0805">Transcription regulation</keyword>
<dbReference type="InterPro" id="IPR036390">
    <property type="entry name" value="WH_DNA-bd_sf"/>
</dbReference>
<evidence type="ECO:0000313" key="7">
    <source>
        <dbReference type="Proteomes" id="UP000059074"/>
    </source>
</evidence>
<dbReference type="SUPFAM" id="SSF53850">
    <property type="entry name" value="Periplasmic binding protein-like II"/>
    <property type="match status" value="1"/>
</dbReference>
<dbReference type="OrthoDB" id="7840053at2"/>
<evidence type="ECO:0000256" key="3">
    <source>
        <dbReference type="ARBA" id="ARBA00023125"/>
    </source>
</evidence>
<dbReference type="Gene3D" id="3.40.190.290">
    <property type="match status" value="1"/>
</dbReference>
<dbReference type="AlphaFoldDB" id="A0A109BB19"/>
<comment type="similarity">
    <text evidence="1">Belongs to the LysR transcriptional regulatory family.</text>
</comment>
<dbReference type="GO" id="GO:0003700">
    <property type="term" value="F:DNA-binding transcription factor activity"/>
    <property type="evidence" value="ECO:0007669"/>
    <property type="project" value="InterPro"/>
</dbReference>
<dbReference type="InterPro" id="IPR000847">
    <property type="entry name" value="LysR_HTH_N"/>
</dbReference>
<dbReference type="PATRIC" id="fig|121290.4.peg.641"/>
<evidence type="ECO:0000256" key="4">
    <source>
        <dbReference type="ARBA" id="ARBA00023163"/>
    </source>
</evidence>
<dbReference type="RefSeq" id="WP_068464030.1">
    <property type="nucleotide sequence ID" value="NZ_LMTR01000082.1"/>
</dbReference>
<dbReference type="InterPro" id="IPR005119">
    <property type="entry name" value="LysR_subst-bd"/>
</dbReference>
<dbReference type="GO" id="GO:0043565">
    <property type="term" value="F:sequence-specific DNA binding"/>
    <property type="evidence" value="ECO:0007669"/>
    <property type="project" value="TreeGrafter"/>
</dbReference>
<dbReference type="SUPFAM" id="SSF46785">
    <property type="entry name" value="Winged helix' DNA-binding domain"/>
    <property type="match status" value="1"/>
</dbReference>
<dbReference type="PANTHER" id="PTHR30537">
    <property type="entry name" value="HTH-TYPE TRANSCRIPTIONAL REGULATOR"/>
    <property type="match status" value="1"/>
</dbReference>
<dbReference type="Gene3D" id="1.10.10.10">
    <property type="entry name" value="Winged helix-like DNA-binding domain superfamily/Winged helix DNA-binding domain"/>
    <property type="match status" value="1"/>
</dbReference>
<proteinExistence type="inferred from homology"/>
<dbReference type="CDD" id="cd08473">
    <property type="entry name" value="PBP2_CrgA_like_4"/>
    <property type="match status" value="1"/>
</dbReference>
<comment type="caution">
    <text evidence="6">The sequence shown here is derived from an EMBL/GenBank/DDBJ whole genome shotgun (WGS) entry which is preliminary data.</text>
</comment>
<organism evidence="6 7">
    <name type="scientific">Hyphomicrobium sulfonivorans</name>
    <dbReference type="NCBI Taxonomy" id="121290"/>
    <lineage>
        <taxon>Bacteria</taxon>
        <taxon>Pseudomonadati</taxon>
        <taxon>Pseudomonadota</taxon>
        <taxon>Alphaproteobacteria</taxon>
        <taxon>Hyphomicrobiales</taxon>
        <taxon>Hyphomicrobiaceae</taxon>
        <taxon>Hyphomicrobium</taxon>
    </lineage>
</organism>
<evidence type="ECO:0000313" key="6">
    <source>
        <dbReference type="EMBL" id="KWT65287.1"/>
    </source>
</evidence>
<dbReference type="PROSITE" id="PS50931">
    <property type="entry name" value="HTH_LYSR"/>
    <property type="match status" value="1"/>
</dbReference>
<dbReference type="EMBL" id="LMTR01000082">
    <property type="protein sequence ID" value="KWT65287.1"/>
    <property type="molecule type" value="Genomic_DNA"/>
</dbReference>
<dbReference type="GO" id="GO:0006351">
    <property type="term" value="P:DNA-templated transcription"/>
    <property type="evidence" value="ECO:0007669"/>
    <property type="project" value="TreeGrafter"/>
</dbReference>
<dbReference type="Pfam" id="PF00126">
    <property type="entry name" value="HTH_1"/>
    <property type="match status" value="1"/>
</dbReference>
<keyword evidence="7" id="KW-1185">Reference proteome</keyword>
<evidence type="ECO:0000256" key="1">
    <source>
        <dbReference type="ARBA" id="ARBA00009437"/>
    </source>
</evidence>
<evidence type="ECO:0000259" key="5">
    <source>
        <dbReference type="PROSITE" id="PS50931"/>
    </source>
</evidence>
<dbReference type="InterPro" id="IPR036388">
    <property type="entry name" value="WH-like_DNA-bd_sf"/>
</dbReference>
<dbReference type="PANTHER" id="PTHR30537:SF31">
    <property type="entry name" value="TRANSCRIPTIONAL REGULATOR, LYSR FAMILY"/>
    <property type="match status" value="1"/>
</dbReference>
<gene>
    <name evidence="6" type="ORF">APY04_3036</name>
</gene>
<dbReference type="Pfam" id="PF03466">
    <property type="entry name" value="LysR_substrate"/>
    <property type="match status" value="1"/>
</dbReference>